<accession>A0A650LR49</accession>
<organism evidence="1 2">
    <name type="scientific">Clostridium neonatale</name>
    <dbReference type="NCBI Taxonomy" id="137838"/>
    <lineage>
        <taxon>Bacteria</taxon>
        <taxon>Bacillati</taxon>
        <taxon>Bacillota</taxon>
        <taxon>Clostridia</taxon>
        <taxon>Eubacteriales</taxon>
        <taxon>Clostridiaceae</taxon>
        <taxon>Clostridium</taxon>
    </lineage>
</organism>
<proteinExistence type="predicted"/>
<dbReference type="Proteomes" id="UP000431451">
    <property type="component" value="Unassembled WGS sequence"/>
</dbReference>
<evidence type="ECO:0000313" key="1">
    <source>
        <dbReference type="EMBL" id="VCT83496.1"/>
    </source>
</evidence>
<dbReference type="AlphaFoldDB" id="A0A650LR49"/>
<name>A0A650LR49_9CLOT</name>
<reference evidence="1 2" key="1">
    <citation type="submission" date="2018-06" db="EMBL/GenBank/DDBJ databases">
        <authorList>
            <consortium name="IHU Genomes"/>
        </authorList>
    </citation>
    <scope>NUCLEOTIDE SEQUENCE [LARGE SCALE GENOMIC DNA]</scope>
    <source>
        <strain evidence="1 2">NEC25</strain>
    </source>
</reference>
<evidence type="ECO:0000313" key="2">
    <source>
        <dbReference type="Proteomes" id="UP000431451"/>
    </source>
</evidence>
<dbReference type="EMBL" id="UWJD01000001">
    <property type="protein sequence ID" value="VCT83496.1"/>
    <property type="molecule type" value="Genomic_DNA"/>
</dbReference>
<sequence length="29" mass="3465">MESRDYCLENCETGCKCGKMKNNFYIKQK</sequence>
<gene>
    <name evidence="1" type="ORF">CNEONATNEC25_01092</name>
</gene>
<protein>
    <submittedName>
        <fullName evidence="1">Uncharacterized protein</fullName>
    </submittedName>
</protein>